<accession>A0AA87SV89</accession>
<evidence type="ECO:0008006" key="3">
    <source>
        <dbReference type="Google" id="ProtNLM"/>
    </source>
</evidence>
<reference evidence="1 2" key="1">
    <citation type="journal article" date="2014" name="Int. J. Syst. Evol. Microbiol.">
        <title>Leptospira mayottensis sp. nov., a pathogenic species of the genus Leptospira isolated from humans.</title>
        <authorList>
            <person name="Bourhy P."/>
            <person name="Collet L."/>
            <person name="Brisse S."/>
            <person name="Picardeau M."/>
        </authorList>
    </citation>
    <scope>NUCLEOTIDE SEQUENCE [LARGE SCALE GENOMIC DNA]</scope>
    <source>
        <strain evidence="1 2">200901122</strain>
    </source>
</reference>
<comment type="caution">
    <text evidence="1">The sequence shown here is derived from an EMBL/GenBank/DDBJ whole genome shotgun (WGS) entry which is preliminary data.</text>
</comment>
<dbReference type="NCBIfam" id="NF047804">
    <property type="entry name" value="LIC13305_lipo"/>
    <property type="match status" value="1"/>
</dbReference>
<organism evidence="1 2">
    <name type="scientific">Leptospira mayottensis 200901122</name>
    <dbReference type="NCBI Taxonomy" id="1193010"/>
    <lineage>
        <taxon>Bacteria</taxon>
        <taxon>Pseudomonadati</taxon>
        <taxon>Spirochaetota</taxon>
        <taxon>Spirochaetia</taxon>
        <taxon>Leptospirales</taxon>
        <taxon>Leptospiraceae</taxon>
        <taxon>Leptospira</taxon>
    </lineage>
</organism>
<gene>
    <name evidence="1" type="ORF">LEP1GSC125_2237</name>
</gene>
<dbReference type="RefSeq" id="WP_002764382.1">
    <property type="nucleotide sequence ID" value="NZ_AKWM02000077.1"/>
</dbReference>
<dbReference type="AlphaFoldDB" id="A0AA87SV89"/>
<dbReference type="EMBL" id="AKWM02000077">
    <property type="protein sequence ID" value="EKR98695.1"/>
    <property type="molecule type" value="Genomic_DNA"/>
</dbReference>
<sequence length="290" mass="33232">MKIKFILSFLVLIAFETCGNIDKENEDDSKLLYSLILLSHPPDRAENYDRDVKIITHRGQEFPIFCDPSNSDEDLNFFIELLKMEISRYPRGYWIKAGVEYVQLCRNFNGGLMHLVSNTMYLNVLDEMGKRRIYDSETSTFISPLDYYARLGTIHHELTHAVDKSLLGLGFILFDPAWGSLNYAGFQYGNHYGPQQNNPHPQVFSHPLPGFVSLYATTNHVEDRAEIGQGIMGPISDYNRLIRFCQSDPIIAAKVNRTISEWKEFWPFPGAENSDWKTKITATESACNGR</sequence>
<evidence type="ECO:0000313" key="1">
    <source>
        <dbReference type="EMBL" id="EKR98695.1"/>
    </source>
</evidence>
<name>A0AA87SV89_9LEPT</name>
<dbReference type="Proteomes" id="UP000001343">
    <property type="component" value="Unassembled WGS sequence"/>
</dbReference>
<evidence type="ECO:0000313" key="2">
    <source>
        <dbReference type="Proteomes" id="UP000001343"/>
    </source>
</evidence>
<proteinExistence type="predicted"/>
<protein>
    <recommendedName>
        <fullName evidence="3">Lipoprotein</fullName>
    </recommendedName>
</protein>